<dbReference type="Proteomes" id="UP000649573">
    <property type="component" value="Unassembled WGS sequence"/>
</dbReference>
<protein>
    <recommendedName>
        <fullName evidence="3">AAA domain-containing protein</fullName>
    </recommendedName>
</protein>
<sequence length="172" mass="18803">MRALLVTGPVGVGKTTVAEAVGDALAAAEVPHAVIDLDWLRCSWPSPADDPFQLELELRNLRAVARNYADAGAQRLVLAGVLERRADRSRYAKAAGAELTVCRLTADLSVIRERLAVRHRHDSGLRWHVNRAGELEEIFASAGVEDFVVAADRAVAEVAQDVVTRWLAEERM</sequence>
<name>A0ABQ2UKF9_9PSEU</name>
<dbReference type="InterPro" id="IPR027417">
    <property type="entry name" value="P-loop_NTPase"/>
</dbReference>
<keyword evidence="2" id="KW-1185">Reference proteome</keyword>
<evidence type="ECO:0008006" key="3">
    <source>
        <dbReference type="Google" id="ProtNLM"/>
    </source>
</evidence>
<dbReference type="Gene3D" id="3.40.50.300">
    <property type="entry name" value="P-loop containing nucleotide triphosphate hydrolases"/>
    <property type="match status" value="1"/>
</dbReference>
<proteinExistence type="predicted"/>
<dbReference type="RefSeq" id="WP_189254519.1">
    <property type="nucleotide sequence ID" value="NZ_BMRE01000011.1"/>
</dbReference>
<accession>A0ABQ2UKF9</accession>
<reference evidence="2" key="1">
    <citation type="journal article" date="2019" name="Int. J. Syst. Evol. Microbiol.">
        <title>The Global Catalogue of Microorganisms (GCM) 10K type strain sequencing project: providing services to taxonomists for standard genome sequencing and annotation.</title>
        <authorList>
            <consortium name="The Broad Institute Genomics Platform"/>
            <consortium name="The Broad Institute Genome Sequencing Center for Infectious Disease"/>
            <person name="Wu L."/>
            <person name="Ma J."/>
        </authorList>
    </citation>
    <scope>NUCLEOTIDE SEQUENCE [LARGE SCALE GENOMIC DNA]</scope>
    <source>
        <strain evidence="2">JCM 3296</strain>
    </source>
</reference>
<comment type="caution">
    <text evidence="1">The sequence shown here is derived from an EMBL/GenBank/DDBJ whole genome shotgun (WGS) entry which is preliminary data.</text>
</comment>
<dbReference type="Pfam" id="PF13671">
    <property type="entry name" value="AAA_33"/>
    <property type="match status" value="1"/>
</dbReference>
<evidence type="ECO:0000313" key="2">
    <source>
        <dbReference type="Proteomes" id="UP000649573"/>
    </source>
</evidence>
<gene>
    <name evidence="1" type="ORF">GCM10010178_32850</name>
</gene>
<evidence type="ECO:0000313" key="1">
    <source>
        <dbReference type="EMBL" id="GGU37917.1"/>
    </source>
</evidence>
<dbReference type="EMBL" id="BMRE01000011">
    <property type="protein sequence ID" value="GGU37917.1"/>
    <property type="molecule type" value="Genomic_DNA"/>
</dbReference>
<dbReference type="SUPFAM" id="SSF52540">
    <property type="entry name" value="P-loop containing nucleoside triphosphate hydrolases"/>
    <property type="match status" value="1"/>
</dbReference>
<organism evidence="1 2">
    <name type="scientific">Lentzea flava</name>
    <dbReference type="NCBI Taxonomy" id="103732"/>
    <lineage>
        <taxon>Bacteria</taxon>
        <taxon>Bacillati</taxon>
        <taxon>Actinomycetota</taxon>
        <taxon>Actinomycetes</taxon>
        <taxon>Pseudonocardiales</taxon>
        <taxon>Pseudonocardiaceae</taxon>
        <taxon>Lentzea</taxon>
    </lineage>
</organism>